<evidence type="ECO:0000256" key="1">
    <source>
        <dbReference type="ARBA" id="ARBA00004651"/>
    </source>
</evidence>
<keyword evidence="4 8" id="KW-0812">Transmembrane</keyword>
<feature type="region of interest" description="Disordered" evidence="7">
    <location>
        <begin position="1"/>
        <end position="23"/>
    </location>
</feature>
<feature type="transmembrane region" description="Helical" evidence="8">
    <location>
        <begin position="373"/>
        <end position="398"/>
    </location>
</feature>
<evidence type="ECO:0000256" key="5">
    <source>
        <dbReference type="ARBA" id="ARBA00022989"/>
    </source>
</evidence>
<dbReference type="EMBL" id="BAABIM010000004">
    <property type="protein sequence ID" value="GAA4694428.1"/>
    <property type="molecule type" value="Genomic_DNA"/>
</dbReference>
<keyword evidence="11" id="KW-1185">Reference proteome</keyword>
<dbReference type="RefSeq" id="WP_345268433.1">
    <property type="nucleotide sequence ID" value="NZ_BAABIM010000004.1"/>
</dbReference>
<name>A0ABP8WUL2_9ACTN</name>
<comment type="caution">
    <text evidence="10">The sequence shown here is derived from an EMBL/GenBank/DDBJ whole genome shotgun (WGS) entry which is preliminary data.</text>
</comment>
<protein>
    <submittedName>
        <fullName evidence="10">Quaternary ammonium compound efflux MFS transporter QacA</fullName>
    </submittedName>
</protein>
<sequence>MSTTVHPSPHNPTPRGTPVASSGHPRRWAGLAVLAASLLVVVMDMTILNVALPDLAADLQPGSVQLLWIVDVYPLVLAGLLVPVSALADRWGRRRMLLSGFTLFGIASLLVLLADSAGDVIAVRALLGLGGAMIMPSTLSLIRALFTDPRERATALGIWGAMAAVGGAVGPIVGGALLEAFSWHAAFLFNVPVMVVAIAAGLWLLPESRSARPGRIDAAGVTLAVTGMVALVFGVKDLGKHGLTVVSVGALVIGALVLTSFVRRCLRQGDPMLEVRLFEGRAFRAGVLTALTTSTAMAALLLLGAQWLQLVRGFSPLEAGVALLPMAVGGIIGSPLAPAVADRIGARTVLAGGLAVAGVGFLLLRLLPAPLSYPGLAAALALVGVGTASLAVASAVIMAGAPTDKAGSAAAIEETSYELGAVLGVAVLGSLASAIYRAGVDVGGLTGTAGTTARDSLAGALEVARDLGASGSGLAADASAAFTSSLAWFGLAGGVLMLLASVVVWRLVPADLDLADVEH</sequence>
<dbReference type="Pfam" id="PF07690">
    <property type="entry name" value="MFS_1"/>
    <property type="match status" value="1"/>
</dbReference>
<feature type="transmembrane region" description="Helical" evidence="8">
    <location>
        <begin position="216"/>
        <end position="235"/>
    </location>
</feature>
<evidence type="ECO:0000256" key="4">
    <source>
        <dbReference type="ARBA" id="ARBA00022692"/>
    </source>
</evidence>
<evidence type="ECO:0000256" key="2">
    <source>
        <dbReference type="ARBA" id="ARBA00022448"/>
    </source>
</evidence>
<dbReference type="PANTHER" id="PTHR42718:SF47">
    <property type="entry name" value="METHYL VIOLOGEN RESISTANCE PROTEIN SMVA"/>
    <property type="match status" value="1"/>
</dbReference>
<feature type="transmembrane region" description="Helical" evidence="8">
    <location>
        <begin position="154"/>
        <end position="177"/>
    </location>
</feature>
<dbReference type="PANTHER" id="PTHR42718">
    <property type="entry name" value="MAJOR FACILITATOR SUPERFAMILY MULTIDRUG TRANSPORTER MFSC"/>
    <property type="match status" value="1"/>
</dbReference>
<dbReference type="Gene3D" id="1.20.1250.20">
    <property type="entry name" value="MFS general substrate transporter like domains"/>
    <property type="match status" value="1"/>
</dbReference>
<reference evidence="11" key="1">
    <citation type="journal article" date="2019" name="Int. J. Syst. Evol. Microbiol.">
        <title>The Global Catalogue of Microorganisms (GCM) 10K type strain sequencing project: providing services to taxonomists for standard genome sequencing and annotation.</title>
        <authorList>
            <consortium name="The Broad Institute Genomics Platform"/>
            <consortium name="The Broad Institute Genome Sequencing Center for Infectious Disease"/>
            <person name="Wu L."/>
            <person name="Ma J."/>
        </authorList>
    </citation>
    <scope>NUCLEOTIDE SEQUENCE [LARGE SCALE GENOMIC DNA]</scope>
    <source>
        <strain evidence="11">JCM 18127</strain>
    </source>
</reference>
<dbReference type="InterPro" id="IPR011701">
    <property type="entry name" value="MFS"/>
</dbReference>
<feature type="transmembrane region" description="Helical" evidence="8">
    <location>
        <begin position="28"/>
        <end position="52"/>
    </location>
</feature>
<feature type="transmembrane region" description="Helical" evidence="8">
    <location>
        <begin position="64"/>
        <end position="84"/>
    </location>
</feature>
<evidence type="ECO:0000256" key="6">
    <source>
        <dbReference type="ARBA" id="ARBA00023136"/>
    </source>
</evidence>
<evidence type="ECO:0000256" key="7">
    <source>
        <dbReference type="SAM" id="MobiDB-lite"/>
    </source>
</evidence>
<feature type="domain" description="Major facilitator superfamily (MFS) profile" evidence="9">
    <location>
        <begin position="30"/>
        <end position="512"/>
    </location>
</feature>
<dbReference type="InterPro" id="IPR005829">
    <property type="entry name" value="Sugar_transporter_CS"/>
</dbReference>
<dbReference type="InterPro" id="IPR020846">
    <property type="entry name" value="MFS_dom"/>
</dbReference>
<organism evidence="10 11">
    <name type="scientific">Nocardioides nanhaiensis</name>
    <dbReference type="NCBI Taxonomy" id="1476871"/>
    <lineage>
        <taxon>Bacteria</taxon>
        <taxon>Bacillati</taxon>
        <taxon>Actinomycetota</taxon>
        <taxon>Actinomycetes</taxon>
        <taxon>Propionibacteriales</taxon>
        <taxon>Nocardioidaceae</taxon>
        <taxon>Nocardioides</taxon>
    </lineage>
</organism>
<proteinExistence type="predicted"/>
<feature type="transmembrane region" description="Helical" evidence="8">
    <location>
        <begin position="96"/>
        <end position="114"/>
    </location>
</feature>
<evidence type="ECO:0000256" key="3">
    <source>
        <dbReference type="ARBA" id="ARBA00022475"/>
    </source>
</evidence>
<dbReference type="InterPro" id="IPR036259">
    <property type="entry name" value="MFS_trans_sf"/>
</dbReference>
<feature type="transmembrane region" description="Helical" evidence="8">
    <location>
        <begin position="120"/>
        <end position="142"/>
    </location>
</feature>
<feature type="transmembrane region" description="Helical" evidence="8">
    <location>
        <begin position="241"/>
        <end position="262"/>
    </location>
</feature>
<gene>
    <name evidence="10" type="primary">qac</name>
    <name evidence="10" type="ORF">GCM10023226_35770</name>
</gene>
<keyword evidence="5 8" id="KW-1133">Transmembrane helix</keyword>
<feature type="transmembrane region" description="Helical" evidence="8">
    <location>
        <begin position="183"/>
        <end position="204"/>
    </location>
</feature>
<dbReference type="CDD" id="cd17321">
    <property type="entry name" value="MFS_MMR_MDR_like"/>
    <property type="match status" value="1"/>
</dbReference>
<evidence type="ECO:0000313" key="11">
    <source>
        <dbReference type="Proteomes" id="UP001500621"/>
    </source>
</evidence>
<dbReference type="PROSITE" id="PS00216">
    <property type="entry name" value="SUGAR_TRANSPORT_1"/>
    <property type="match status" value="1"/>
</dbReference>
<dbReference type="PROSITE" id="PS50850">
    <property type="entry name" value="MFS"/>
    <property type="match status" value="1"/>
</dbReference>
<feature type="transmembrane region" description="Helical" evidence="8">
    <location>
        <begin position="320"/>
        <end position="341"/>
    </location>
</feature>
<evidence type="ECO:0000256" key="8">
    <source>
        <dbReference type="SAM" id="Phobius"/>
    </source>
</evidence>
<dbReference type="PRINTS" id="PR01036">
    <property type="entry name" value="TCRTETB"/>
</dbReference>
<evidence type="ECO:0000313" key="10">
    <source>
        <dbReference type="EMBL" id="GAA4694428.1"/>
    </source>
</evidence>
<feature type="transmembrane region" description="Helical" evidence="8">
    <location>
        <begin position="486"/>
        <end position="508"/>
    </location>
</feature>
<dbReference type="SUPFAM" id="SSF103473">
    <property type="entry name" value="MFS general substrate transporter"/>
    <property type="match status" value="1"/>
</dbReference>
<evidence type="ECO:0000259" key="9">
    <source>
        <dbReference type="PROSITE" id="PS50850"/>
    </source>
</evidence>
<keyword evidence="2" id="KW-0813">Transport</keyword>
<keyword evidence="3" id="KW-1003">Cell membrane</keyword>
<feature type="transmembrane region" description="Helical" evidence="8">
    <location>
        <begin position="348"/>
        <end position="367"/>
    </location>
</feature>
<feature type="transmembrane region" description="Helical" evidence="8">
    <location>
        <begin position="419"/>
        <end position="436"/>
    </location>
</feature>
<dbReference type="Proteomes" id="UP001500621">
    <property type="component" value="Unassembled WGS sequence"/>
</dbReference>
<comment type="subcellular location">
    <subcellularLocation>
        <location evidence="1">Cell membrane</location>
        <topology evidence="1">Multi-pass membrane protein</topology>
    </subcellularLocation>
</comment>
<feature type="transmembrane region" description="Helical" evidence="8">
    <location>
        <begin position="283"/>
        <end position="308"/>
    </location>
</feature>
<accession>A0ABP8WUL2</accession>
<keyword evidence="6 8" id="KW-0472">Membrane</keyword>
<dbReference type="Gene3D" id="1.20.1720.10">
    <property type="entry name" value="Multidrug resistance protein D"/>
    <property type="match status" value="1"/>
</dbReference>